<keyword evidence="1" id="KW-0472">Membrane</keyword>
<accession>A0A2V3W6I6</accession>
<dbReference type="Proteomes" id="UP000247978">
    <property type="component" value="Unassembled WGS sequence"/>
</dbReference>
<evidence type="ECO:0000313" key="2">
    <source>
        <dbReference type="EMBL" id="PXW88794.1"/>
    </source>
</evidence>
<keyword evidence="1" id="KW-0812">Transmembrane</keyword>
<dbReference type="AlphaFoldDB" id="A0A2V3W6I6"/>
<reference evidence="2 3" key="1">
    <citation type="submission" date="2018-05" db="EMBL/GenBank/DDBJ databases">
        <title>Genomic Encyclopedia of Type Strains, Phase IV (KMG-IV): sequencing the most valuable type-strain genomes for metagenomic binning, comparative biology and taxonomic classification.</title>
        <authorList>
            <person name="Goeker M."/>
        </authorList>
    </citation>
    <scope>NUCLEOTIDE SEQUENCE [LARGE SCALE GENOMIC DNA]</scope>
    <source>
        <strain evidence="2 3">DSM 28556</strain>
    </source>
</reference>
<gene>
    <name evidence="2" type="ORF">DFR56_103300</name>
</gene>
<protein>
    <submittedName>
        <fullName evidence="2">Uncharacterized protein</fullName>
    </submittedName>
</protein>
<evidence type="ECO:0000256" key="1">
    <source>
        <dbReference type="SAM" id="Phobius"/>
    </source>
</evidence>
<sequence>MGNLLVTAVWIGRMNDMEFLIGLFYGMIFGLVGGGLVYLLCRLVEK</sequence>
<keyword evidence="3" id="KW-1185">Reference proteome</keyword>
<dbReference type="RefSeq" id="WP_158525519.1">
    <property type="nucleotide sequence ID" value="NZ_JADIJL010000049.1"/>
</dbReference>
<comment type="caution">
    <text evidence="2">The sequence shown here is derived from an EMBL/GenBank/DDBJ whole genome shotgun (WGS) entry which is preliminary data.</text>
</comment>
<organism evidence="2 3">
    <name type="scientific">Pseudogracilibacillus auburnensis</name>
    <dbReference type="NCBI Taxonomy" id="1494959"/>
    <lineage>
        <taxon>Bacteria</taxon>
        <taxon>Bacillati</taxon>
        <taxon>Bacillota</taxon>
        <taxon>Bacilli</taxon>
        <taxon>Bacillales</taxon>
        <taxon>Bacillaceae</taxon>
        <taxon>Pseudogracilibacillus</taxon>
    </lineage>
</organism>
<proteinExistence type="predicted"/>
<keyword evidence="1" id="KW-1133">Transmembrane helix</keyword>
<dbReference type="EMBL" id="QJJQ01000003">
    <property type="protein sequence ID" value="PXW88794.1"/>
    <property type="molecule type" value="Genomic_DNA"/>
</dbReference>
<feature type="transmembrane region" description="Helical" evidence="1">
    <location>
        <begin position="20"/>
        <end position="41"/>
    </location>
</feature>
<name>A0A2V3W6I6_9BACI</name>
<evidence type="ECO:0000313" key="3">
    <source>
        <dbReference type="Proteomes" id="UP000247978"/>
    </source>
</evidence>